<accession>A0A7S4ENN4</accession>
<proteinExistence type="predicted"/>
<sequence>MCSKLNSHDSFIHSFYFDSFPPASYQQEIPSRFKKELVFQCHRNSSLLATTATIAAAPKNKTNEAVEGIEQLLQNIGIFGSQITHDDVEAIVSELGGGSADKILQKVL</sequence>
<gene>
    <name evidence="1" type="ORF">PAUS00366_LOCUS17153</name>
</gene>
<protein>
    <submittedName>
        <fullName evidence="1">Uncharacterized protein</fullName>
    </submittedName>
</protein>
<reference evidence="1" key="1">
    <citation type="submission" date="2021-01" db="EMBL/GenBank/DDBJ databases">
        <authorList>
            <person name="Corre E."/>
            <person name="Pelletier E."/>
            <person name="Niang G."/>
            <person name="Scheremetjew M."/>
            <person name="Finn R."/>
            <person name="Kale V."/>
            <person name="Holt S."/>
            <person name="Cochrane G."/>
            <person name="Meng A."/>
            <person name="Brown T."/>
            <person name="Cohen L."/>
        </authorList>
    </citation>
    <scope>NUCLEOTIDE SEQUENCE</scope>
    <source>
        <strain evidence="1">10249 10 AB</strain>
    </source>
</reference>
<evidence type="ECO:0000313" key="1">
    <source>
        <dbReference type="EMBL" id="CAE0724397.1"/>
    </source>
</evidence>
<dbReference type="EMBL" id="HBIX01024862">
    <property type="protein sequence ID" value="CAE0724397.1"/>
    <property type="molecule type" value="Transcribed_RNA"/>
</dbReference>
<organism evidence="1">
    <name type="scientific">Pseudo-nitzschia australis</name>
    <dbReference type="NCBI Taxonomy" id="44445"/>
    <lineage>
        <taxon>Eukaryota</taxon>
        <taxon>Sar</taxon>
        <taxon>Stramenopiles</taxon>
        <taxon>Ochrophyta</taxon>
        <taxon>Bacillariophyta</taxon>
        <taxon>Bacillariophyceae</taxon>
        <taxon>Bacillariophycidae</taxon>
        <taxon>Bacillariales</taxon>
        <taxon>Bacillariaceae</taxon>
        <taxon>Pseudo-nitzschia</taxon>
    </lineage>
</organism>
<dbReference type="AlphaFoldDB" id="A0A7S4ENN4"/>
<name>A0A7S4ENN4_9STRA</name>